<dbReference type="OrthoDB" id="2455700at2"/>
<dbReference type="KEGG" id="caqu:CAQU_04495"/>
<evidence type="ECO:0000259" key="1">
    <source>
        <dbReference type="Pfam" id="PF00550"/>
    </source>
</evidence>
<dbReference type="AlphaFoldDB" id="A0A1L7CF49"/>
<gene>
    <name evidence="2" type="ORF">CAQU_04495</name>
</gene>
<dbReference type="Gene3D" id="1.10.1200.10">
    <property type="entry name" value="ACP-like"/>
    <property type="match status" value="1"/>
</dbReference>
<sequence length="77" mass="8374">MSLSPVELRADVAALLGVSVEALDDAAPLTDQGLDSMRLITLIEQWRAKGTEVDFFTISSLPCLRDWESYVCGEGSI</sequence>
<dbReference type="Proteomes" id="UP000185478">
    <property type="component" value="Chromosome"/>
</dbReference>
<proteinExistence type="predicted"/>
<dbReference type="STRING" id="1431546.CAQU_04495"/>
<feature type="domain" description="Carrier" evidence="1">
    <location>
        <begin position="8"/>
        <end position="71"/>
    </location>
</feature>
<dbReference type="EMBL" id="CP009245">
    <property type="protein sequence ID" value="APT84447.1"/>
    <property type="molecule type" value="Genomic_DNA"/>
</dbReference>
<protein>
    <recommendedName>
        <fullName evidence="1">Carrier domain-containing protein</fullName>
    </recommendedName>
</protein>
<dbReference type="InterPro" id="IPR036736">
    <property type="entry name" value="ACP-like_sf"/>
</dbReference>
<accession>A0A1L7CF49</accession>
<keyword evidence="3" id="KW-1185">Reference proteome</keyword>
<reference evidence="2 3" key="1">
    <citation type="submission" date="2014-08" db="EMBL/GenBank/DDBJ databases">
        <title>Complete genome sequence of Corynebacterium aquilae S-613T(T) (=DSM 44791(T)), isolated from the choana of a healthy golden eagle.</title>
        <authorList>
            <person name="Ruckert C."/>
            <person name="Albersmeier A."/>
            <person name="Winkler A."/>
            <person name="Kalinowski J."/>
        </authorList>
    </citation>
    <scope>NUCLEOTIDE SEQUENCE [LARGE SCALE GENOMIC DNA]</scope>
    <source>
        <strain evidence="2 3">S-613</strain>
    </source>
</reference>
<dbReference type="Pfam" id="PF00550">
    <property type="entry name" value="PP-binding"/>
    <property type="match status" value="1"/>
</dbReference>
<name>A0A1L7CF49_9CORY</name>
<dbReference type="InterPro" id="IPR009081">
    <property type="entry name" value="PP-bd_ACP"/>
</dbReference>
<organism evidence="2 3">
    <name type="scientific">Corynebacterium aquilae DSM 44791</name>
    <dbReference type="NCBI Taxonomy" id="1431546"/>
    <lineage>
        <taxon>Bacteria</taxon>
        <taxon>Bacillati</taxon>
        <taxon>Actinomycetota</taxon>
        <taxon>Actinomycetes</taxon>
        <taxon>Mycobacteriales</taxon>
        <taxon>Corynebacteriaceae</taxon>
        <taxon>Corynebacterium</taxon>
    </lineage>
</organism>
<dbReference type="RefSeq" id="WP_075725557.1">
    <property type="nucleotide sequence ID" value="NZ_CP009245.1"/>
</dbReference>
<evidence type="ECO:0000313" key="2">
    <source>
        <dbReference type="EMBL" id="APT84447.1"/>
    </source>
</evidence>
<dbReference type="SUPFAM" id="SSF47336">
    <property type="entry name" value="ACP-like"/>
    <property type="match status" value="1"/>
</dbReference>
<evidence type="ECO:0000313" key="3">
    <source>
        <dbReference type="Proteomes" id="UP000185478"/>
    </source>
</evidence>